<dbReference type="InterPro" id="IPR001128">
    <property type="entry name" value="Cyt_P450"/>
</dbReference>
<dbReference type="PANTHER" id="PTHR46206:SF2">
    <property type="entry name" value="CYTOCHROME P450 MONOOXYGENASE AUSG-RELATED"/>
    <property type="match status" value="1"/>
</dbReference>
<comment type="similarity">
    <text evidence="2">Belongs to the cytochrome P450 family.</text>
</comment>
<evidence type="ECO:0000256" key="2">
    <source>
        <dbReference type="ARBA" id="ARBA00010617"/>
    </source>
</evidence>
<name>A0AA37L6F3_9PEZI</name>
<dbReference type="CDD" id="cd11041">
    <property type="entry name" value="CYP503A1-like"/>
    <property type="match status" value="1"/>
</dbReference>
<dbReference type="PRINTS" id="PR00465">
    <property type="entry name" value="EP450IV"/>
</dbReference>
<evidence type="ECO:0000256" key="4">
    <source>
        <dbReference type="ARBA" id="ARBA00022723"/>
    </source>
</evidence>
<dbReference type="SUPFAM" id="SSF48264">
    <property type="entry name" value="Cytochrome P450"/>
    <property type="match status" value="1"/>
</dbReference>
<dbReference type="InterPro" id="IPR036396">
    <property type="entry name" value="Cyt_P450_sf"/>
</dbReference>
<evidence type="ECO:0000256" key="5">
    <source>
        <dbReference type="ARBA" id="ARBA00023002"/>
    </source>
</evidence>
<keyword evidence="5" id="KW-0560">Oxidoreductase</keyword>
<evidence type="ECO:0000256" key="7">
    <source>
        <dbReference type="ARBA" id="ARBA00023033"/>
    </source>
</evidence>
<dbReference type="RefSeq" id="XP_049125057.1">
    <property type="nucleotide sequence ID" value="XM_049269100.1"/>
</dbReference>
<keyword evidence="3 8" id="KW-0349">Heme</keyword>
<dbReference type="GO" id="GO:0020037">
    <property type="term" value="F:heme binding"/>
    <property type="evidence" value="ECO:0007669"/>
    <property type="project" value="InterPro"/>
</dbReference>
<organism evidence="9 10">
    <name type="scientific">Colletotrichum spaethianum</name>
    <dbReference type="NCBI Taxonomy" id="700344"/>
    <lineage>
        <taxon>Eukaryota</taxon>
        <taxon>Fungi</taxon>
        <taxon>Dikarya</taxon>
        <taxon>Ascomycota</taxon>
        <taxon>Pezizomycotina</taxon>
        <taxon>Sordariomycetes</taxon>
        <taxon>Hypocreomycetidae</taxon>
        <taxon>Glomerellales</taxon>
        <taxon>Glomerellaceae</taxon>
        <taxon>Colletotrichum</taxon>
        <taxon>Colletotrichum spaethianum species complex</taxon>
    </lineage>
</organism>
<dbReference type="GO" id="GO:0016705">
    <property type="term" value="F:oxidoreductase activity, acting on paired donors, with incorporation or reduction of molecular oxygen"/>
    <property type="evidence" value="ECO:0007669"/>
    <property type="project" value="InterPro"/>
</dbReference>
<evidence type="ECO:0000256" key="1">
    <source>
        <dbReference type="ARBA" id="ARBA00001971"/>
    </source>
</evidence>
<dbReference type="GeneID" id="73323690"/>
<dbReference type="AlphaFoldDB" id="A0AA37L6F3"/>
<evidence type="ECO:0000256" key="8">
    <source>
        <dbReference type="PIRSR" id="PIRSR602403-1"/>
    </source>
</evidence>
<gene>
    <name evidence="9" type="ORF">ColSpa_02888</name>
</gene>
<reference evidence="9 10" key="1">
    <citation type="submission" date="2022-03" db="EMBL/GenBank/DDBJ databases">
        <title>Genome data of Colletotrichum spp.</title>
        <authorList>
            <person name="Utami Y.D."/>
            <person name="Hiruma K."/>
        </authorList>
    </citation>
    <scope>NUCLEOTIDE SEQUENCE [LARGE SCALE GENOMIC DNA]</scope>
    <source>
        <strain evidence="9 10">MAFF 239500</strain>
    </source>
</reference>
<feature type="binding site" description="axial binding residue" evidence="8">
    <location>
        <position position="281"/>
    </location>
    <ligand>
        <name>heme</name>
        <dbReference type="ChEBI" id="CHEBI:30413"/>
    </ligand>
    <ligandPart>
        <name>Fe</name>
        <dbReference type="ChEBI" id="CHEBI:18248"/>
    </ligandPart>
</feature>
<dbReference type="InterPro" id="IPR002403">
    <property type="entry name" value="Cyt_P450_E_grp-IV"/>
</dbReference>
<accession>A0AA37L6F3</accession>
<dbReference type="GO" id="GO:0005506">
    <property type="term" value="F:iron ion binding"/>
    <property type="evidence" value="ECO:0007669"/>
    <property type="project" value="InterPro"/>
</dbReference>
<sequence length="336" mass="38333">MRSTILHVICHISSRVFLCTELCRNEEWLAITKEHTMNGFDAVNRLREGPSVLRPFVHWFLPGCQKARSHIIEVTNIMKPIVKKRRALKTAAIAEGRNPPKLNDAIDWFEQAYKGEHCDPSVSQLFPAKLAMHTTSDLLGQALVDLARNPEMSESLRKEVLGVLRDGGWKKSLLYRMKLLDSVVKESQCHTPDPRESTIFATMQRITVDDVTLSDGTFIPKGTSVYVSSYSLFDPNIYKNPKKWDGYRFLRMREQPGMENIAQLVSTSLKHLGFGYGKYSCPGRFFAANEIKIALYEWRLPADAQPIIIDYAETPTMNPALELEIRGRDEEVNLKF</sequence>
<proteinExistence type="inferred from homology"/>
<evidence type="ECO:0000313" key="9">
    <source>
        <dbReference type="EMBL" id="GKT42707.1"/>
    </source>
</evidence>
<evidence type="ECO:0000256" key="3">
    <source>
        <dbReference type="ARBA" id="ARBA00022617"/>
    </source>
</evidence>
<keyword evidence="10" id="KW-1185">Reference proteome</keyword>
<comment type="cofactor">
    <cofactor evidence="1 8">
        <name>heme</name>
        <dbReference type="ChEBI" id="CHEBI:30413"/>
    </cofactor>
</comment>
<comment type="caution">
    <text evidence="9">The sequence shown here is derived from an EMBL/GenBank/DDBJ whole genome shotgun (WGS) entry which is preliminary data.</text>
</comment>
<dbReference type="Proteomes" id="UP001055115">
    <property type="component" value="Unassembled WGS sequence"/>
</dbReference>
<dbReference type="Gene3D" id="1.10.630.10">
    <property type="entry name" value="Cytochrome P450"/>
    <property type="match status" value="1"/>
</dbReference>
<dbReference type="EMBL" id="BQXU01000005">
    <property type="protein sequence ID" value="GKT42707.1"/>
    <property type="molecule type" value="Genomic_DNA"/>
</dbReference>
<dbReference type="PANTHER" id="PTHR46206">
    <property type="entry name" value="CYTOCHROME P450"/>
    <property type="match status" value="1"/>
</dbReference>
<keyword evidence="7 9" id="KW-0503">Monooxygenase</keyword>
<keyword evidence="6 8" id="KW-0408">Iron</keyword>
<protein>
    <submittedName>
        <fullName evidence="9">Cytochrome P450 monooxygenase TRI1</fullName>
    </submittedName>
</protein>
<dbReference type="GO" id="GO:0004497">
    <property type="term" value="F:monooxygenase activity"/>
    <property type="evidence" value="ECO:0007669"/>
    <property type="project" value="UniProtKB-KW"/>
</dbReference>
<evidence type="ECO:0000313" key="10">
    <source>
        <dbReference type="Proteomes" id="UP001055115"/>
    </source>
</evidence>
<keyword evidence="4 8" id="KW-0479">Metal-binding</keyword>
<evidence type="ECO:0000256" key="6">
    <source>
        <dbReference type="ARBA" id="ARBA00023004"/>
    </source>
</evidence>
<dbReference type="Pfam" id="PF00067">
    <property type="entry name" value="p450"/>
    <property type="match status" value="1"/>
</dbReference>